<dbReference type="SUPFAM" id="SSF90123">
    <property type="entry name" value="ABC transporter transmembrane region"/>
    <property type="match status" value="2"/>
</dbReference>
<dbReference type="InterPro" id="IPR036640">
    <property type="entry name" value="ABC1_TM_sf"/>
</dbReference>
<dbReference type="InterPro" id="IPR003593">
    <property type="entry name" value="AAA+_ATPase"/>
</dbReference>
<evidence type="ECO:0000256" key="9">
    <source>
        <dbReference type="ARBA" id="ARBA00023136"/>
    </source>
</evidence>
<evidence type="ECO:0000256" key="2">
    <source>
        <dbReference type="ARBA" id="ARBA00007577"/>
    </source>
</evidence>
<keyword evidence="8 11" id="KW-1133">Transmembrane helix</keyword>
<evidence type="ECO:0000313" key="14">
    <source>
        <dbReference type="EMBL" id="CAB9520582.1"/>
    </source>
</evidence>
<name>A0A9N8EFH4_9STRA</name>
<evidence type="ECO:0000256" key="5">
    <source>
        <dbReference type="ARBA" id="ARBA00022737"/>
    </source>
</evidence>
<dbReference type="InterPro" id="IPR011527">
    <property type="entry name" value="ABC1_TM_dom"/>
</dbReference>
<keyword evidence="5" id="KW-0677">Repeat</keyword>
<keyword evidence="15" id="KW-1185">Reference proteome</keyword>
<feature type="region of interest" description="Disordered" evidence="10">
    <location>
        <begin position="1"/>
        <end position="59"/>
    </location>
</feature>
<dbReference type="Pfam" id="PF00664">
    <property type="entry name" value="ABC_membrane"/>
    <property type="match status" value="2"/>
</dbReference>
<dbReference type="GO" id="GO:0016887">
    <property type="term" value="F:ATP hydrolysis activity"/>
    <property type="evidence" value="ECO:0007669"/>
    <property type="project" value="InterPro"/>
</dbReference>
<dbReference type="FunFam" id="3.40.50.300:FF:000836">
    <property type="entry name" value="ABC transporter B family member 25"/>
    <property type="match status" value="1"/>
</dbReference>
<feature type="transmembrane region" description="Helical" evidence="11">
    <location>
        <begin position="822"/>
        <end position="848"/>
    </location>
</feature>
<feature type="transmembrane region" description="Helical" evidence="11">
    <location>
        <begin position="184"/>
        <end position="208"/>
    </location>
</feature>
<dbReference type="Pfam" id="PF00005">
    <property type="entry name" value="ABC_tran"/>
    <property type="match status" value="2"/>
</dbReference>
<proteinExistence type="inferred from homology"/>
<dbReference type="InterPro" id="IPR017871">
    <property type="entry name" value="ABC_transporter-like_CS"/>
</dbReference>
<feature type="transmembrane region" description="Helical" evidence="11">
    <location>
        <begin position="868"/>
        <end position="891"/>
    </location>
</feature>
<keyword evidence="4 11" id="KW-0812">Transmembrane</keyword>
<evidence type="ECO:0000259" key="12">
    <source>
        <dbReference type="PROSITE" id="PS50893"/>
    </source>
</evidence>
<evidence type="ECO:0000259" key="13">
    <source>
        <dbReference type="PROSITE" id="PS50929"/>
    </source>
</evidence>
<evidence type="ECO:0000256" key="4">
    <source>
        <dbReference type="ARBA" id="ARBA00022692"/>
    </source>
</evidence>
<feature type="domain" description="ABC transporter" evidence="12">
    <location>
        <begin position="503"/>
        <end position="742"/>
    </location>
</feature>
<keyword evidence="6" id="KW-0547">Nucleotide-binding</keyword>
<keyword evidence="7 14" id="KW-0067">ATP-binding</keyword>
<feature type="transmembrane region" description="Helical" evidence="11">
    <location>
        <begin position="971"/>
        <end position="991"/>
    </location>
</feature>
<sequence>MSSEQPKNDPKEVDVDTIGRSGARSSVTHSRIQIGGGAPRRASNATAGTGTKKKPHSSYIPHEFSEEFVRRTSGLQATLPVLSANTTANFVSWCQERFGKTKFKSEPEQPSRVSFLALLSYSTFGERIWMVIGLFFALLTGLCLPTWLILLARALDTFSTIAHLILQGAGDAAYEHLNRELGKLVIAFAILGAISLVVGFTYVAIWTYTGERQALRIKEKFVHAALRQDAEWFDVNNRDELPTSIANAMIHIQGAIGRPMADLFANAVSAFASLLVALLLNAPLAIVMLCVVPVVAIVIMIVSCFSRKANQQGANSFVAAGALATEAISGIKTLASLCAEKWALTAYTGHIAAAQKHSIYGGYLAGLMSGITGMLFYCTYSGAFYIGTEQVAAHMTLTIIVQCLFFEDAPDEVNDDGLYGIAKDVLEEINGEVDCRVNGASVMCCIYGVILCATFFGLMAPGLQNINLGRQAAATIFATINRIPVIDADSTLGDTPKKMQGKITFQRVFFSYPTQPNRAIFHNFNLTIQAGESVAFVGPSGSGKSTIAKLLLRFYCPLGGNIVLDDEYPLGSLRLSWWREQVGYVAQSPILFPGTIRYNIACGKEGATEEEVIEAAKAACAHEFITELPQGYDTFYSGASVQLSGGQMQRICIARAMIRKPSILLLDEATSALDTNSERQVQDALAHIRSQKKMTTLSVAHRLSTIVHCDQIAVISGGNIAELGNHQQLFALDGIYTTLCESQGITAESTFESTPRTVTSSTSRDDVEVSVNGVQAPNIENIENGLTLSQKEVLYEDEEDEQLEGLTASPMRILALNSSESGYMLMGVIGAMMVGTLAPAEGIITARIVENFYTQKPEDMVEANSENILYFLILAAGALVGNIISGIGFSVSGYRLSGKMRTLVFEAILRRNIGWFDVPEHSVGELTSRLEADAEEVAKITGWALGYKVRMISSLVAGITIALVFSWRIGLAAIACIPIIMASSFVQVYCIRRQIAAAQEGLSPESIFENGLRGIEAVQSYGLQVKVGEDYSKALIPQSKRHARMGLTSGLAFGLSQFAMFGSFAIIFFVGAQLLVAGKVGFVEFFTPILSIMFGTVGVSQVNADFNAQQDGLRAAQRIFDIVDEPLDEMDPFGTDGVQPDSLNGAITYKDVSFAYPTRQNHPIYYASEGRSGFSLEIAQKNSVAFVGKSGSGKSTALQILLRFYNITDGEVSLDGVDLSKINISWLRHQIGYVGQNPTLFAGTIRDNILLGKPDATEAEIETAAKAAAAHEFILDQTDGYDTDIGSGGSLLSGGQRQRIAIARAIVSDPKMLVLDEATAALDNESEKIVQAALDNLQKIQPRTTLVVAHRLTTVKDCDKIAVLGNGGVIELGSHGELLASKGLYNELWQKQGAADADDDEPTNVMKASVLSV</sequence>
<evidence type="ECO:0000256" key="8">
    <source>
        <dbReference type="ARBA" id="ARBA00022989"/>
    </source>
</evidence>
<organism evidence="14 15">
    <name type="scientific">Seminavis robusta</name>
    <dbReference type="NCBI Taxonomy" id="568900"/>
    <lineage>
        <taxon>Eukaryota</taxon>
        <taxon>Sar</taxon>
        <taxon>Stramenopiles</taxon>
        <taxon>Ochrophyta</taxon>
        <taxon>Bacillariophyta</taxon>
        <taxon>Bacillariophyceae</taxon>
        <taxon>Bacillariophycidae</taxon>
        <taxon>Naviculales</taxon>
        <taxon>Naviculaceae</taxon>
        <taxon>Seminavis</taxon>
    </lineage>
</organism>
<protein>
    <submittedName>
        <fullName evidence="14">Lactococcin-G-processing and transport ATP-binding protein LagD</fullName>
    </submittedName>
</protein>
<accession>A0A9N8EFH4</accession>
<feature type="transmembrane region" description="Helical" evidence="11">
    <location>
        <begin position="263"/>
        <end position="280"/>
    </location>
</feature>
<evidence type="ECO:0000256" key="6">
    <source>
        <dbReference type="ARBA" id="ARBA00022741"/>
    </source>
</evidence>
<feature type="transmembrane region" description="Helical" evidence="11">
    <location>
        <begin position="128"/>
        <end position="150"/>
    </location>
</feature>
<feature type="domain" description="ABC transmembrane type-1" evidence="13">
    <location>
        <begin position="131"/>
        <end position="394"/>
    </location>
</feature>
<dbReference type="GO" id="GO:0015421">
    <property type="term" value="F:ABC-type oligopeptide transporter activity"/>
    <property type="evidence" value="ECO:0007669"/>
    <property type="project" value="TreeGrafter"/>
</dbReference>
<feature type="domain" description="ABC transmembrane type-1" evidence="13">
    <location>
        <begin position="825"/>
        <end position="1111"/>
    </location>
</feature>
<dbReference type="PROSITE" id="PS50893">
    <property type="entry name" value="ABC_TRANSPORTER_2"/>
    <property type="match status" value="2"/>
</dbReference>
<feature type="transmembrane region" description="Helical" evidence="11">
    <location>
        <begin position="440"/>
        <end position="460"/>
    </location>
</feature>
<comment type="subcellular location">
    <subcellularLocation>
        <location evidence="1">Membrane</location>
        <topology evidence="1">Multi-pass membrane protein</topology>
    </subcellularLocation>
</comment>
<feature type="compositionally biased region" description="Basic and acidic residues" evidence="10">
    <location>
        <begin position="1"/>
        <end position="14"/>
    </location>
</feature>
<dbReference type="Proteomes" id="UP001153069">
    <property type="component" value="Unassembled WGS sequence"/>
</dbReference>
<dbReference type="InterPro" id="IPR027417">
    <property type="entry name" value="P-loop_NTPase"/>
</dbReference>
<comment type="similarity">
    <text evidence="2">Belongs to the ABC transporter superfamily. ABCB family. Multidrug resistance exporter (TC 3.A.1.201) subfamily.</text>
</comment>
<dbReference type="PANTHER" id="PTHR43394">
    <property type="entry name" value="ATP-DEPENDENT PERMEASE MDL1, MITOCHONDRIAL"/>
    <property type="match status" value="1"/>
</dbReference>
<dbReference type="CDD" id="cd18578">
    <property type="entry name" value="ABC_6TM_Pgp_ABCB1_D2_like"/>
    <property type="match status" value="1"/>
</dbReference>
<dbReference type="PROSITE" id="PS00211">
    <property type="entry name" value="ABC_TRANSPORTER_1"/>
    <property type="match status" value="2"/>
</dbReference>
<evidence type="ECO:0000256" key="7">
    <source>
        <dbReference type="ARBA" id="ARBA00022840"/>
    </source>
</evidence>
<dbReference type="InterPro" id="IPR003439">
    <property type="entry name" value="ABC_transporter-like_ATP-bd"/>
</dbReference>
<evidence type="ECO:0000256" key="11">
    <source>
        <dbReference type="SAM" id="Phobius"/>
    </source>
</evidence>
<dbReference type="PROSITE" id="PS50929">
    <property type="entry name" value="ABC_TM1F"/>
    <property type="match status" value="2"/>
</dbReference>
<keyword evidence="9 11" id="KW-0472">Membrane</keyword>
<comment type="caution">
    <text evidence="14">The sequence shown here is derived from an EMBL/GenBank/DDBJ whole genome shotgun (WGS) entry which is preliminary data.</text>
</comment>
<dbReference type="Gene3D" id="3.40.50.300">
    <property type="entry name" value="P-loop containing nucleotide triphosphate hydrolases"/>
    <property type="match status" value="2"/>
</dbReference>
<feature type="transmembrane region" description="Helical" evidence="11">
    <location>
        <begin position="363"/>
        <end position="386"/>
    </location>
</feature>
<evidence type="ECO:0000256" key="1">
    <source>
        <dbReference type="ARBA" id="ARBA00004141"/>
    </source>
</evidence>
<dbReference type="GO" id="GO:0090374">
    <property type="term" value="P:oligopeptide export from mitochondrion"/>
    <property type="evidence" value="ECO:0007669"/>
    <property type="project" value="TreeGrafter"/>
</dbReference>
<dbReference type="SMART" id="SM00382">
    <property type="entry name" value="AAA"/>
    <property type="match status" value="2"/>
</dbReference>
<dbReference type="Gene3D" id="1.20.1560.10">
    <property type="entry name" value="ABC transporter type 1, transmembrane domain"/>
    <property type="match status" value="2"/>
</dbReference>
<gene>
    <name evidence="14" type="ORF">SEMRO_1117_G242960.1</name>
</gene>
<dbReference type="CDD" id="cd18577">
    <property type="entry name" value="ABC_6TM_Pgp_ABCB1_D1_like"/>
    <property type="match status" value="1"/>
</dbReference>
<evidence type="ECO:0000256" key="10">
    <source>
        <dbReference type="SAM" id="MobiDB-lite"/>
    </source>
</evidence>
<evidence type="ECO:0000256" key="3">
    <source>
        <dbReference type="ARBA" id="ARBA00022448"/>
    </source>
</evidence>
<dbReference type="SUPFAM" id="SSF52540">
    <property type="entry name" value="P-loop containing nucleoside triphosphate hydrolases"/>
    <property type="match status" value="2"/>
</dbReference>
<dbReference type="FunFam" id="3.40.50.300:FF:000218">
    <property type="entry name" value="Multidrug ABC transporter ATP-binding protein"/>
    <property type="match status" value="1"/>
</dbReference>
<keyword evidence="3" id="KW-0813">Transport</keyword>
<dbReference type="GO" id="GO:0005524">
    <property type="term" value="F:ATP binding"/>
    <property type="evidence" value="ECO:0007669"/>
    <property type="project" value="UniProtKB-KW"/>
</dbReference>
<reference evidence="14" key="1">
    <citation type="submission" date="2020-06" db="EMBL/GenBank/DDBJ databases">
        <authorList>
            <consortium name="Plant Systems Biology data submission"/>
        </authorList>
    </citation>
    <scope>NUCLEOTIDE SEQUENCE</scope>
    <source>
        <strain evidence="14">D6</strain>
    </source>
</reference>
<dbReference type="InterPro" id="IPR039421">
    <property type="entry name" value="Type_1_exporter"/>
</dbReference>
<evidence type="ECO:0000313" key="15">
    <source>
        <dbReference type="Proteomes" id="UP001153069"/>
    </source>
</evidence>
<dbReference type="PANTHER" id="PTHR43394:SF11">
    <property type="entry name" value="ATP-BINDING CASSETTE TRANSPORTER"/>
    <property type="match status" value="1"/>
</dbReference>
<dbReference type="EMBL" id="CAICTM010001115">
    <property type="protein sequence ID" value="CAB9520582.1"/>
    <property type="molecule type" value="Genomic_DNA"/>
</dbReference>
<feature type="transmembrane region" description="Helical" evidence="11">
    <location>
        <begin position="1050"/>
        <end position="1076"/>
    </location>
</feature>
<feature type="transmembrane region" description="Helical" evidence="11">
    <location>
        <begin position="286"/>
        <end position="305"/>
    </location>
</feature>
<dbReference type="OrthoDB" id="41274at2759"/>
<dbReference type="GO" id="GO:0005743">
    <property type="term" value="C:mitochondrial inner membrane"/>
    <property type="evidence" value="ECO:0007669"/>
    <property type="project" value="TreeGrafter"/>
</dbReference>
<feature type="domain" description="ABC transporter" evidence="12">
    <location>
        <begin position="1147"/>
        <end position="1391"/>
    </location>
</feature>